<name>A0AAD1VWV3_PELCU</name>
<organism evidence="2 3">
    <name type="scientific">Pelobates cultripes</name>
    <name type="common">Western spadefoot toad</name>
    <dbReference type="NCBI Taxonomy" id="61616"/>
    <lineage>
        <taxon>Eukaryota</taxon>
        <taxon>Metazoa</taxon>
        <taxon>Chordata</taxon>
        <taxon>Craniata</taxon>
        <taxon>Vertebrata</taxon>
        <taxon>Euteleostomi</taxon>
        <taxon>Amphibia</taxon>
        <taxon>Batrachia</taxon>
        <taxon>Anura</taxon>
        <taxon>Pelobatoidea</taxon>
        <taxon>Pelobatidae</taxon>
        <taxon>Pelobates</taxon>
    </lineage>
</organism>
<keyword evidence="3" id="KW-1185">Reference proteome</keyword>
<dbReference type="Proteomes" id="UP001295444">
    <property type="component" value="Chromosome 03"/>
</dbReference>
<evidence type="ECO:0000313" key="2">
    <source>
        <dbReference type="EMBL" id="CAH2276465.1"/>
    </source>
</evidence>
<evidence type="ECO:0000313" key="3">
    <source>
        <dbReference type="Proteomes" id="UP001295444"/>
    </source>
</evidence>
<dbReference type="AlphaFoldDB" id="A0AAD1VWV3"/>
<protein>
    <submittedName>
        <fullName evidence="2">Uncharacterized protein</fullName>
    </submittedName>
</protein>
<reference evidence="2" key="1">
    <citation type="submission" date="2022-03" db="EMBL/GenBank/DDBJ databases">
        <authorList>
            <person name="Alioto T."/>
            <person name="Alioto T."/>
            <person name="Gomez Garrido J."/>
        </authorList>
    </citation>
    <scope>NUCLEOTIDE SEQUENCE</scope>
</reference>
<gene>
    <name evidence="2" type="ORF">PECUL_23A016815</name>
</gene>
<evidence type="ECO:0000256" key="1">
    <source>
        <dbReference type="SAM" id="MobiDB-lite"/>
    </source>
</evidence>
<accession>A0AAD1VWV3</accession>
<proteinExistence type="predicted"/>
<feature type="region of interest" description="Disordered" evidence="1">
    <location>
        <begin position="41"/>
        <end position="97"/>
    </location>
</feature>
<dbReference type="EMBL" id="OW240914">
    <property type="protein sequence ID" value="CAH2276465.1"/>
    <property type="molecule type" value="Genomic_DNA"/>
</dbReference>
<feature type="non-terminal residue" evidence="2">
    <location>
        <position position="97"/>
    </location>
</feature>
<sequence length="97" mass="10979">MAAASTPYKPKRLPEMENHSDIQQHIDAAFARFWHRLGKRLQAPMANQQSQPHKSGLKPTECGERYHHKGSQTARLERGTEGRGTPLRAQRLSPSKP</sequence>